<dbReference type="RefSeq" id="WP_198342310.1">
    <property type="nucleotide sequence ID" value="NZ_LWHJ01000028.1"/>
</dbReference>
<evidence type="ECO:0000313" key="3">
    <source>
        <dbReference type="Proteomes" id="UP000078459"/>
    </source>
</evidence>
<reference evidence="2 3" key="2">
    <citation type="submission" date="2016-06" db="EMBL/GenBank/DDBJ databases">
        <title>Pedobacter psychrophilus sp. nov., isolated from Antarctic fragmentary rock.</title>
        <authorList>
            <person name="Svec P."/>
        </authorList>
    </citation>
    <scope>NUCLEOTIDE SEQUENCE [LARGE SCALE GENOMIC DNA]</scope>
    <source>
        <strain evidence="2 3">CCM 8644</strain>
    </source>
</reference>
<dbReference type="STRING" id="1826909.A5893_10370"/>
<evidence type="ECO:0008006" key="4">
    <source>
        <dbReference type="Google" id="ProtNLM"/>
    </source>
</evidence>
<dbReference type="InterPro" id="IPR008969">
    <property type="entry name" value="CarboxyPept-like_regulatory"/>
</dbReference>
<dbReference type="SUPFAM" id="SSF49464">
    <property type="entry name" value="Carboxypeptidase regulatory domain-like"/>
    <property type="match status" value="1"/>
</dbReference>
<protein>
    <recommendedName>
        <fullName evidence="4">TonB-dependent receptor plug domain-containing protein</fullName>
    </recommendedName>
</protein>
<comment type="caution">
    <text evidence="2">The sequence shown here is derived from an EMBL/GenBank/DDBJ whole genome shotgun (WGS) entry which is preliminary data.</text>
</comment>
<dbReference type="Gene3D" id="2.60.40.1120">
    <property type="entry name" value="Carboxypeptidase-like, regulatory domain"/>
    <property type="match status" value="1"/>
</dbReference>
<reference evidence="2 3" key="1">
    <citation type="submission" date="2016-04" db="EMBL/GenBank/DDBJ databases">
        <authorList>
            <person name="Evans L.H."/>
            <person name="Alamgir A."/>
            <person name="Owens N."/>
            <person name="Weber N.D."/>
            <person name="Virtaneva K."/>
            <person name="Barbian K."/>
            <person name="Babar A."/>
            <person name="Rosenke K."/>
        </authorList>
    </citation>
    <scope>NUCLEOTIDE SEQUENCE [LARGE SCALE GENOMIC DNA]</scope>
    <source>
        <strain evidence="2 3">CCM 8644</strain>
    </source>
</reference>
<dbReference type="Pfam" id="PF13715">
    <property type="entry name" value="CarbopepD_reg_2"/>
    <property type="match status" value="1"/>
</dbReference>
<dbReference type="AlphaFoldDB" id="A0A179DDG1"/>
<sequence>MKKLLQSFFVMLLIATSVLAQDKTVTGTVTDQTDGSPLPGVSVTIVGTKLGTQTDVNGKYSLRAPSGSTKLIFSFIGYTNKTVTINGTTLNVTLDSDNKQLSEVVVVGYGTQLRKDVTGSSSTFKRV</sequence>
<feature type="chain" id="PRO_5008100477" description="TonB-dependent receptor plug domain-containing protein" evidence="1">
    <location>
        <begin position="21"/>
        <end position="127"/>
    </location>
</feature>
<evidence type="ECO:0000256" key="1">
    <source>
        <dbReference type="SAM" id="SignalP"/>
    </source>
</evidence>
<evidence type="ECO:0000313" key="2">
    <source>
        <dbReference type="EMBL" id="OAQ39071.1"/>
    </source>
</evidence>
<dbReference type="EMBL" id="LWHJ01000028">
    <property type="protein sequence ID" value="OAQ39071.1"/>
    <property type="molecule type" value="Genomic_DNA"/>
</dbReference>
<keyword evidence="3" id="KW-1185">Reference proteome</keyword>
<gene>
    <name evidence="2" type="ORF">A5893_10370</name>
</gene>
<proteinExistence type="predicted"/>
<keyword evidence="1" id="KW-0732">Signal</keyword>
<accession>A0A179DDG1</accession>
<organism evidence="2 3">
    <name type="scientific">Pedobacter psychrophilus</name>
    <dbReference type="NCBI Taxonomy" id="1826909"/>
    <lineage>
        <taxon>Bacteria</taxon>
        <taxon>Pseudomonadati</taxon>
        <taxon>Bacteroidota</taxon>
        <taxon>Sphingobacteriia</taxon>
        <taxon>Sphingobacteriales</taxon>
        <taxon>Sphingobacteriaceae</taxon>
        <taxon>Pedobacter</taxon>
    </lineage>
</organism>
<feature type="signal peptide" evidence="1">
    <location>
        <begin position="1"/>
        <end position="20"/>
    </location>
</feature>
<dbReference type="Proteomes" id="UP000078459">
    <property type="component" value="Unassembled WGS sequence"/>
</dbReference>
<name>A0A179DDG1_9SPHI</name>